<dbReference type="PANTHER" id="PTHR14429">
    <property type="entry name" value="FIBROSIN FAMILY MEMBER"/>
    <property type="match status" value="1"/>
</dbReference>
<feature type="region of interest" description="Disordered" evidence="2">
    <location>
        <begin position="1"/>
        <end position="79"/>
    </location>
</feature>
<protein>
    <submittedName>
        <fullName evidence="3">Fibrosin-1-like</fullName>
    </submittedName>
</protein>
<comment type="caution">
    <text evidence="3">The sequence shown here is derived from an EMBL/GenBank/DDBJ whole genome shotgun (WGS) entry which is preliminary data.</text>
</comment>
<evidence type="ECO:0000313" key="3">
    <source>
        <dbReference type="EMBL" id="KAK9391524.1"/>
    </source>
</evidence>
<gene>
    <name evidence="3" type="ORF">NXF25_017913</name>
</gene>
<feature type="compositionally biased region" description="Basic and acidic residues" evidence="2">
    <location>
        <begin position="13"/>
        <end position="30"/>
    </location>
</feature>
<dbReference type="AlphaFoldDB" id="A0AAW1APP9"/>
<organism evidence="3 4">
    <name type="scientific">Crotalus adamanteus</name>
    <name type="common">Eastern diamondback rattlesnake</name>
    <dbReference type="NCBI Taxonomy" id="8729"/>
    <lineage>
        <taxon>Eukaryota</taxon>
        <taxon>Metazoa</taxon>
        <taxon>Chordata</taxon>
        <taxon>Craniata</taxon>
        <taxon>Vertebrata</taxon>
        <taxon>Euteleostomi</taxon>
        <taxon>Lepidosauria</taxon>
        <taxon>Squamata</taxon>
        <taxon>Bifurcata</taxon>
        <taxon>Unidentata</taxon>
        <taxon>Episquamata</taxon>
        <taxon>Toxicofera</taxon>
        <taxon>Serpentes</taxon>
        <taxon>Colubroidea</taxon>
        <taxon>Viperidae</taxon>
        <taxon>Crotalinae</taxon>
        <taxon>Crotalus</taxon>
    </lineage>
</organism>
<name>A0AAW1APP9_CROAD</name>
<dbReference type="PANTHER" id="PTHR14429:SF20">
    <property type="entry name" value="FIBROSIN-1-LIKE PROTEIN"/>
    <property type="match status" value="1"/>
</dbReference>
<keyword evidence="1" id="KW-0597">Phosphoprotein</keyword>
<keyword evidence="4" id="KW-1185">Reference proteome</keyword>
<evidence type="ECO:0000313" key="4">
    <source>
        <dbReference type="Proteomes" id="UP001474421"/>
    </source>
</evidence>
<feature type="compositionally biased region" description="Polar residues" evidence="2">
    <location>
        <begin position="45"/>
        <end position="61"/>
    </location>
</feature>
<reference evidence="3 4" key="1">
    <citation type="journal article" date="2024" name="Proc. Natl. Acad. Sci. U.S.A.">
        <title>The genetic regulatory architecture and epigenomic basis for age-related changes in rattlesnake venom.</title>
        <authorList>
            <person name="Hogan M.P."/>
            <person name="Holding M.L."/>
            <person name="Nystrom G.S."/>
            <person name="Colston T.J."/>
            <person name="Bartlett D.A."/>
            <person name="Mason A.J."/>
            <person name="Ellsworth S.A."/>
            <person name="Rautsaw R.M."/>
            <person name="Lawrence K.C."/>
            <person name="Strickland J.L."/>
            <person name="He B."/>
            <person name="Fraser P."/>
            <person name="Margres M.J."/>
            <person name="Gilbert D.M."/>
            <person name="Gibbs H.L."/>
            <person name="Parkinson C.L."/>
            <person name="Rokyta D.R."/>
        </authorList>
    </citation>
    <scope>NUCLEOTIDE SEQUENCE [LARGE SCALE GENOMIC DNA]</scope>
    <source>
        <strain evidence="3">DRR0105</strain>
    </source>
</reference>
<dbReference type="InterPro" id="IPR023246">
    <property type="entry name" value="AUTS2"/>
</dbReference>
<dbReference type="Proteomes" id="UP001474421">
    <property type="component" value="Unassembled WGS sequence"/>
</dbReference>
<evidence type="ECO:0000256" key="1">
    <source>
        <dbReference type="ARBA" id="ARBA00022553"/>
    </source>
</evidence>
<accession>A0AAW1APP9</accession>
<proteinExistence type="predicted"/>
<dbReference type="EMBL" id="JAOTOJ010000018">
    <property type="protein sequence ID" value="KAK9391524.1"/>
    <property type="molecule type" value="Genomic_DNA"/>
</dbReference>
<sequence>MDGKIRQSRKSRSQRDRVRRRDPNGRDRLHQSPSSTSEREASPGKENTSQSGLLPKSQASAGRNARPPRRRRRESSSQEEDLIDGFAIASFITMEALEVRCWFTWMGWSWLGGGTREEELGHHLDRFACAGQSHGTFEGLGVNL</sequence>
<feature type="compositionally biased region" description="Basic residues" evidence="2">
    <location>
        <begin position="1"/>
        <end position="12"/>
    </location>
</feature>
<evidence type="ECO:0000256" key="2">
    <source>
        <dbReference type="SAM" id="MobiDB-lite"/>
    </source>
</evidence>